<proteinExistence type="predicted"/>
<dbReference type="AlphaFoldDB" id="A0A4Q7EK73"/>
<organism evidence="1 2">
    <name type="scientific">Leptolyngbya iicbica LK</name>
    <dbReference type="NCBI Taxonomy" id="2294035"/>
    <lineage>
        <taxon>Bacteria</taxon>
        <taxon>Bacillati</taxon>
        <taxon>Cyanobacteriota</taxon>
        <taxon>Cyanophyceae</taxon>
        <taxon>Leptolyngbyales</taxon>
        <taxon>Leptolyngbyaceae</taxon>
        <taxon>Leptolyngbya group</taxon>
        <taxon>Leptolyngbya</taxon>
        <taxon>Leptolyngbya iicbica</taxon>
    </lineage>
</organism>
<evidence type="ECO:0000313" key="2">
    <source>
        <dbReference type="Proteomes" id="UP000292459"/>
    </source>
</evidence>
<protein>
    <submittedName>
        <fullName evidence="1">Uncharacterized protein</fullName>
    </submittedName>
</protein>
<dbReference type="RefSeq" id="WP_130199305.1">
    <property type="nucleotide sequence ID" value="NZ_QVFV01000001.1"/>
</dbReference>
<gene>
    <name evidence="1" type="ORF">DYY88_02860</name>
</gene>
<dbReference type="EMBL" id="QVFV01000001">
    <property type="protein sequence ID" value="RZM82209.1"/>
    <property type="molecule type" value="Genomic_DNA"/>
</dbReference>
<dbReference type="Proteomes" id="UP000292459">
    <property type="component" value="Unassembled WGS sequence"/>
</dbReference>
<keyword evidence="2" id="KW-1185">Reference proteome</keyword>
<sequence>MNFSEHFSRPLPLNLPGTLRLLMVIGMMVMPRGGVLAQTVPLPQECNEFAESVNRNQAIMANFEAEIATFAENAAAASTLDEITAAASQYVDAVDQVTNSLEALAAELESLAFTDAQLQGYRDDYVDVLAGFNGALDTVNAAMSKVAIVETESELIASLEAVEMDSSTAIEQIASLATDESNLIDDVNSYCGVE</sequence>
<reference evidence="1 2" key="1">
    <citation type="submission" date="2018-11" db="EMBL/GenBank/DDBJ databases">
        <title>Whole genome sequencing of an environmental sample.</title>
        <authorList>
            <person name="Sarangi A.N."/>
            <person name="Singh D."/>
            <person name="Tripathy S."/>
        </authorList>
    </citation>
    <scope>NUCLEOTIDE SEQUENCE [LARGE SCALE GENOMIC DNA]</scope>
    <source>
        <strain evidence="1 2">Lakshadweep</strain>
    </source>
</reference>
<comment type="caution">
    <text evidence="1">The sequence shown here is derived from an EMBL/GenBank/DDBJ whole genome shotgun (WGS) entry which is preliminary data.</text>
</comment>
<accession>A0A4Q7EK73</accession>
<evidence type="ECO:0000313" key="1">
    <source>
        <dbReference type="EMBL" id="RZM82209.1"/>
    </source>
</evidence>
<name>A0A4Q7EK73_9CYAN</name>
<dbReference type="OrthoDB" id="572662at2"/>